<evidence type="ECO:0000259" key="1">
    <source>
        <dbReference type="Pfam" id="PF13354"/>
    </source>
</evidence>
<evidence type="ECO:0000313" key="3">
    <source>
        <dbReference type="Proteomes" id="UP001555826"/>
    </source>
</evidence>
<dbReference type="Proteomes" id="UP001555826">
    <property type="component" value="Unassembled WGS sequence"/>
</dbReference>
<dbReference type="SUPFAM" id="SSF56601">
    <property type="entry name" value="beta-lactamase/transpeptidase-like"/>
    <property type="match status" value="1"/>
</dbReference>
<dbReference type="Gene3D" id="3.40.710.10">
    <property type="entry name" value="DD-peptidase/beta-lactamase superfamily"/>
    <property type="match status" value="1"/>
</dbReference>
<organism evidence="2 3">
    <name type="scientific">Kineococcus endophyticus</name>
    <dbReference type="NCBI Taxonomy" id="1181883"/>
    <lineage>
        <taxon>Bacteria</taxon>
        <taxon>Bacillati</taxon>
        <taxon>Actinomycetota</taxon>
        <taxon>Actinomycetes</taxon>
        <taxon>Kineosporiales</taxon>
        <taxon>Kineosporiaceae</taxon>
        <taxon>Kineococcus</taxon>
    </lineage>
</organism>
<dbReference type="PANTHER" id="PTHR35333">
    <property type="entry name" value="BETA-LACTAMASE"/>
    <property type="match status" value="1"/>
</dbReference>
<comment type="caution">
    <text evidence="2">The sequence shown here is derived from an EMBL/GenBank/DDBJ whole genome shotgun (WGS) entry which is preliminary data.</text>
</comment>
<gene>
    <name evidence="2" type="ORF">AB1207_09360</name>
</gene>
<dbReference type="RefSeq" id="WP_367637806.1">
    <property type="nucleotide sequence ID" value="NZ_JBFNQN010000005.1"/>
</dbReference>
<evidence type="ECO:0000313" key="2">
    <source>
        <dbReference type="EMBL" id="MEW9264954.1"/>
    </source>
</evidence>
<accession>A0ABV3P5Q8</accession>
<feature type="domain" description="Beta-lactamase class A catalytic" evidence="1">
    <location>
        <begin position="19"/>
        <end position="261"/>
    </location>
</feature>
<keyword evidence="3" id="KW-1185">Reference proteome</keyword>
<proteinExistence type="predicted"/>
<protein>
    <submittedName>
        <fullName evidence="2">Serine hydrolase</fullName>
    </submittedName>
</protein>
<dbReference type="PANTHER" id="PTHR35333:SF3">
    <property type="entry name" value="BETA-LACTAMASE-TYPE TRANSPEPTIDASE FOLD CONTAINING PROTEIN"/>
    <property type="match status" value="1"/>
</dbReference>
<name>A0ABV3P5Q8_9ACTN</name>
<dbReference type="InterPro" id="IPR000871">
    <property type="entry name" value="Beta-lactam_class-A"/>
</dbReference>
<reference evidence="2 3" key="1">
    <citation type="submission" date="2024-07" db="EMBL/GenBank/DDBJ databases">
        <authorList>
            <person name="Thanompreechachai J."/>
            <person name="Duangmal K."/>
        </authorList>
    </citation>
    <scope>NUCLEOTIDE SEQUENCE [LARGE SCALE GENOMIC DNA]</scope>
    <source>
        <strain evidence="2 3">KCTC 19886</strain>
    </source>
</reference>
<dbReference type="Pfam" id="PF13354">
    <property type="entry name" value="Beta-lactamase2"/>
    <property type="match status" value="1"/>
</dbReference>
<keyword evidence="2" id="KW-0378">Hydrolase</keyword>
<dbReference type="InterPro" id="IPR045155">
    <property type="entry name" value="Beta-lactam_cat"/>
</dbReference>
<dbReference type="GO" id="GO:0016787">
    <property type="term" value="F:hydrolase activity"/>
    <property type="evidence" value="ECO:0007669"/>
    <property type="project" value="UniProtKB-KW"/>
</dbReference>
<sequence>MRALERVRDVLADAGLEAGIVVRDLDAGRAVGLDPARPFPCASLVKVPLALATLLRIHRGELAADEVVAVQPPTTPADTGLGRFRHPAHVAVEDLLELAVTISDNVAADALFDLTPPAAVDAELRALGVRGVAVRHRLADLTATPALRVERPLGHLLASRSGTAGDGHALEQFDVGRANSGSAEGFTELLTQLWRPTTVPEVVAARMRDLLGGNVFGHRLAPDLRTDASRWSSKTGTLLTLRHEAGVVEHAYGPTVAVVVLSASTVAATHQPEAEAALGLSARILLDALLDDDLS</sequence>
<dbReference type="InterPro" id="IPR012338">
    <property type="entry name" value="Beta-lactam/transpept-like"/>
</dbReference>
<dbReference type="EMBL" id="JBFNQN010000005">
    <property type="protein sequence ID" value="MEW9264954.1"/>
    <property type="molecule type" value="Genomic_DNA"/>
</dbReference>